<evidence type="ECO:0000313" key="7">
    <source>
        <dbReference type="Proteomes" id="UP000323708"/>
    </source>
</evidence>
<keyword evidence="3" id="KW-0560">Oxidoreductase</keyword>
<evidence type="ECO:0000256" key="4">
    <source>
        <dbReference type="ARBA" id="ARBA00023027"/>
    </source>
</evidence>
<name>A0A5B0X4X1_9GAMM</name>
<dbReference type="GO" id="GO:0006210">
    <property type="term" value="P:thymine catabolic process"/>
    <property type="evidence" value="ECO:0007669"/>
    <property type="project" value="TreeGrafter"/>
</dbReference>
<dbReference type="Gene3D" id="3.40.309.10">
    <property type="entry name" value="Aldehyde Dehydrogenase, Chain A, domain 2"/>
    <property type="match status" value="1"/>
</dbReference>
<keyword evidence="7" id="KW-1185">Reference proteome</keyword>
<accession>A0A5B0X4X1</accession>
<dbReference type="InterPro" id="IPR010061">
    <property type="entry name" value="MeMal-semiAld_DH"/>
</dbReference>
<dbReference type="InterPro" id="IPR015590">
    <property type="entry name" value="Aldehyde_DH_dom"/>
</dbReference>
<sequence>MTKQVPLFINGEFVHSSASEKMPVTNPANQQLLAEVPFATSEEVDAAVACAVETFKTWKDTPVMERCRLMMRYCNLLKEHHDELGELLAQDTGKTFEDAKGDVWRGIEVVEQAANTGSNMMGETVENVANGIDTYSYVQPIGVVAGITPFNFPAMIPLWMYPLAIACGNTFILKPSEQDPLTPVRLVELFVEAGAPKGVLNMVHGGAEQVDQILNHPDIKAISFVGSSRVGEHIYRTGTAAGKRVQCMMGAKNHMVVMPDADKNATLNALVGASAGAAGQRCMAISVAVFVGESKDWVEELAERMATAQPGAWNDANAAYGPIISRTAHQRVISLINKGKEEGANCLLDGSECSVEGLPDGNWVGPTLFADVTPEMSIYKEEIFGPVLCCMSVDTLDEAIELINRLEVGNGTSIFTQSGGAARKYQHEILVGQVGINIPIPVPLPMFSFTGWRGSFRGDLHAYGKQAVRFYTETKTITAKWTHVEDTSKQPNMSINLR</sequence>
<protein>
    <recommendedName>
        <fullName evidence="2">methylmalonate-semialdehyde dehydrogenase (CoA acylating)</fullName>
        <ecNumber evidence="2">1.2.1.27</ecNumber>
    </recommendedName>
</protein>
<comment type="caution">
    <text evidence="6">The sequence shown here is derived from an EMBL/GenBank/DDBJ whole genome shotgun (WGS) entry which is preliminary data.</text>
</comment>
<dbReference type="GO" id="GO:0006574">
    <property type="term" value="P:L-valine catabolic process"/>
    <property type="evidence" value="ECO:0007669"/>
    <property type="project" value="TreeGrafter"/>
</dbReference>
<dbReference type="InterPro" id="IPR016162">
    <property type="entry name" value="Ald_DH_N"/>
</dbReference>
<dbReference type="CDD" id="cd07085">
    <property type="entry name" value="ALDH_F6_MMSDH"/>
    <property type="match status" value="1"/>
</dbReference>
<evidence type="ECO:0000313" key="6">
    <source>
        <dbReference type="EMBL" id="KAA1194356.1"/>
    </source>
</evidence>
<keyword evidence="4" id="KW-0520">NAD</keyword>
<dbReference type="PANTHER" id="PTHR43866:SF3">
    <property type="entry name" value="METHYLMALONATE-SEMIALDEHYDE DEHYDROGENASE [ACYLATING], MITOCHONDRIAL"/>
    <property type="match status" value="1"/>
</dbReference>
<evidence type="ECO:0000256" key="2">
    <source>
        <dbReference type="ARBA" id="ARBA00013048"/>
    </source>
</evidence>
<feature type="domain" description="Aldehyde dehydrogenase" evidence="5">
    <location>
        <begin position="15"/>
        <end position="477"/>
    </location>
</feature>
<dbReference type="FunFam" id="3.40.605.10:FF:000003">
    <property type="entry name" value="Methylmalonate-semialdehyde dehydrogenase [acylating]"/>
    <property type="match status" value="1"/>
</dbReference>
<reference evidence="6 7" key="1">
    <citation type="submission" date="2019-09" db="EMBL/GenBank/DDBJ databases">
        <authorList>
            <person name="Chen X.-Y."/>
        </authorList>
    </citation>
    <scope>NUCLEOTIDE SEQUENCE [LARGE SCALE GENOMIC DNA]</scope>
    <source>
        <strain evidence="6 7">NY5</strain>
    </source>
</reference>
<dbReference type="AlphaFoldDB" id="A0A5B0X4X1"/>
<dbReference type="InterPro" id="IPR016163">
    <property type="entry name" value="Ald_DH_C"/>
</dbReference>
<dbReference type="GO" id="GO:0004491">
    <property type="term" value="F:methylmalonate-semialdehyde dehydrogenase (acylating, NAD) activity"/>
    <property type="evidence" value="ECO:0007669"/>
    <property type="project" value="UniProtKB-EC"/>
</dbReference>
<dbReference type="FunFam" id="3.40.309.10:FF:000002">
    <property type="entry name" value="Methylmalonate-semialdehyde dehydrogenase (Acylating)"/>
    <property type="match status" value="1"/>
</dbReference>
<organism evidence="6 7">
    <name type="scientific">Pseudohalioglobus sediminis</name>
    <dbReference type="NCBI Taxonomy" id="2606449"/>
    <lineage>
        <taxon>Bacteria</taxon>
        <taxon>Pseudomonadati</taxon>
        <taxon>Pseudomonadota</taxon>
        <taxon>Gammaproteobacteria</taxon>
        <taxon>Cellvibrionales</taxon>
        <taxon>Halieaceae</taxon>
        <taxon>Pseudohalioglobus</taxon>
    </lineage>
</organism>
<dbReference type="Pfam" id="PF00171">
    <property type="entry name" value="Aldedh"/>
    <property type="match status" value="1"/>
</dbReference>
<dbReference type="PROSITE" id="PS00070">
    <property type="entry name" value="ALDEHYDE_DEHYDR_CYS"/>
    <property type="match status" value="1"/>
</dbReference>
<dbReference type="InterPro" id="IPR016161">
    <property type="entry name" value="Ald_DH/histidinol_DH"/>
</dbReference>
<evidence type="ECO:0000259" key="5">
    <source>
        <dbReference type="Pfam" id="PF00171"/>
    </source>
</evidence>
<dbReference type="SUPFAM" id="SSF53720">
    <property type="entry name" value="ALDH-like"/>
    <property type="match status" value="1"/>
</dbReference>
<dbReference type="PANTHER" id="PTHR43866">
    <property type="entry name" value="MALONATE-SEMIALDEHYDE DEHYDROGENASE"/>
    <property type="match status" value="1"/>
</dbReference>
<evidence type="ECO:0000256" key="3">
    <source>
        <dbReference type="ARBA" id="ARBA00023002"/>
    </source>
</evidence>
<comment type="similarity">
    <text evidence="1">Belongs to the aldehyde dehydrogenase family.</text>
</comment>
<dbReference type="RefSeq" id="WP_149609825.1">
    <property type="nucleotide sequence ID" value="NZ_VTUX01000001.1"/>
</dbReference>
<dbReference type="Gene3D" id="3.40.605.10">
    <property type="entry name" value="Aldehyde Dehydrogenase, Chain A, domain 1"/>
    <property type="match status" value="1"/>
</dbReference>
<dbReference type="InterPro" id="IPR016160">
    <property type="entry name" value="Ald_DH_CS_CYS"/>
</dbReference>
<evidence type="ECO:0000256" key="1">
    <source>
        <dbReference type="ARBA" id="ARBA00009986"/>
    </source>
</evidence>
<proteinExistence type="inferred from homology"/>
<dbReference type="NCBIfam" id="TIGR01722">
    <property type="entry name" value="MMSDH"/>
    <property type="match status" value="1"/>
</dbReference>
<dbReference type="Proteomes" id="UP000323708">
    <property type="component" value="Unassembled WGS sequence"/>
</dbReference>
<dbReference type="EC" id="1.2.1.27" evidence="2"/>
<dbReference type="EMBL" id="VTUX01000001">
    <property type="protein sequence ID" value="KAA1194356.1"/>
    <property type="molecule type" value="Genomic_DNA"/>
</dbReference>
<gene>
    <name evidence="6" type="ORF">F0M18_02690</name>
</gene>